<dbReference type="SUPFAM" id="SSF56935">
    <property type="entry name" value="Porins"/>
    <property type="match status" value="1"/>
</dbReference>
<dbReference type="STRING" id="1079859.SAMN04515674_110124"/>
<evidence type="ECO:0000313" key="3">
    <source>
        <dbReference type="Proteomes" id="UP000199306"/>
    </source>
</evidence>
<proteinExistence type="predicted"/>
<sequence length="433" mass="48621">MSKKNRFQVKVKFIVLALFTLQCTLLSIRTTAQVVNSPLSYLGLGELNDGSSITNQMMGGLGVANANGIYANLINPALLARNRYVVFEVGVNGEYKSMQNYRQKQNIFGGNYNSISLTLPLSSRWTGSLGLIPYSTVDYETRSIRRLNLIGTDSLIYTYKGSGGINKAFWSNGYRVGKEIYLGLEIGYLFGAVNRNITSQDLSDNQYYQVRLEDRTNYSDVSFKAGFVWRPKLKKDLFLNVAGTLDLTSNLKATRLKRYAIYGADGVTQINADTINNMTSGKVKAPRTARLGLSLERPSKWLVSADFSYTKWAAYTTLVDEPQVLKDSYKVAIGGEFTPDFNSISNYFKRVQYRIGASYAQTPYDFVNTGAVTKDMNITMGVSLPLRNLSYINVAYVFGKRGNLSDNKLEEQYHKFVIGFTLSDQWFQKVKIN</sequence>
<dbReference type="Gene3D" id="2.40.160.60">
    <property type="entry name" value="Outer membrane protein transport protein (OMPP1/FadL/TodX)"/>
    <property type="match status" value="1"/>
</dbReference>
<evidence type="ECO:0000313" key="2">
    <source>
        <dbReference type="EMBL" id="SFQ12193.1"/>
    </source>
</evidence>
<accession>A0A1I5VXQ8</accession>
<dbReference type="Proteomes" id="UP000199306">
    <property type="component" value="Unassembled WGS sequence"/>
</dbReference>
<dbReference type="AlphaFoldDB" id="A0A1I5VXQ8"/>
<evidence type="ECO:0000256" key="1">
    <source>
        <dbReference type="SAM" id="SignalP"/>
    </source>
</evidence>
<keyword evidence="1" id="KW-0732">Signal</keyword>
<organism evidence="2 3">
    <name type="scientific">Pseudarcicella hirudinis</name>
    <dbReference type="NCBI Taxonomy" id="1079859"/>
    <lineage>
        <taxon>Bacteria</taxon>
        <taxon>Pseudomonadati</taxon>
        <taxon>Bacteroidota</taxon>
        <taxon>Cytophagia</taxon>
        <taxon>Cytophagales</taxon>
        <taxon>Flectobacillaceae</taxon>
        <taxon>Pseudarcicella</taxon>
    </lineage>
</organism>
<gene>
    <name evidence="2" type="ORF">SAMN04515674_110124</name>
</gene>
<dbReference type="RefSeq" id="WP_092018321.1">
    <property type="nucleotide sequence ID" value="NZ_FOXH01000010.1"/>
</dbReference>
<reference evidence="2 3" key="1">
    <citation type="submission" date="2016-10" db="EMBL/GenBank/DDBJ databases">
        <authorList>
            <person name="de Groot N.N."/>
        </authorList>
    </citation>
    <scope>NUCLEOTIDE SEQUENCE [LARGE SCALE GENOMIC DNA]</scope>
    <source>
        <strain evidence="3">E92,LMG 26720,CCM 7988</strain>
    </source>
</reference>
<name>A0A1I5VXQ8_9BACT</name>
<feature type="signal peptide" evidence="1">
    <location>
        <begin position="1"/>
        <end position="32"/>
    </location>
</feature>
<dbReference type="OrthoDB" id="1491239at2"/>
<protein>
    <recommendedName>
        <fullName evidence="4">Long-chain fatty acid transport protein</fullName>
    </recommendedName>
</protein>
<feature type="chain" id="PRO_5011630627" description="Long-chain fatty acid transport protein" evidence="1">
    <location>
        <begin position="33"/>
        <end position="433"/>
    </location>
</feature>
<evidence type="ECO:0008006" key="4">
    <source>
        <dbReference type="Google" id="ProtNLM"/>
    </source>
</evidence>
<dbReference type="EMBL" id="FOXH01000010">
    <property type="protein sequence ID" value="SFQ12193.1"/>
    <property type="molecule type" value="Genomic_DNA"/>
</dbReference>
<keyword evidence="3" id="KW-1185">Reference proteome</keyword>